<name>A0A9W6C8X8_9FIRM</name>
<dbReference type="Proteomes" id="UP001145145">
    <property type="component" value="Unassembled WGS sequence"/>
</dbReference>
<feature type="domain" description="Transposase (putative) YhgA-like" evidence="2">
    <location>
        <begin position="82"/>
        <end position="161"/>
    </location>
</feature>
<gene>
    <name evidence="3" type="ORF">Selli1_20040</name>
    <name evidence="4" type="ORF">Selli2_11630</name>
</gene>
<evidence type="ECO:0000313" key="4">
    <source>
        <dbReference type="EMBL" id="GLG89736.1"/>
    </source>
</evidence>
<feature type="compositionally biased region" description="Basic residues" evidence="1">
    <location>
        <begin position="1"/>
        <end position="14"/>
    </location>
</feature>
<dbReference type="AlphaFoldDB" id="A0A9W6C8X8"/>
<reference evidence="4" key="4">
    <citation type="submission" date="2022-11" db="EMBL/GenBank/DDBJ databases">
        <title>Draft genome sequence of Sellimonas catena strain 18CBH55.</title>
        <authorList>
            <person name="Atsushi H."/>
            <person name="Moriya O."/>
            <person name="Mitsuo S."/>
        </authorList>
    </citation>
    <scope>NUCLEOTIDE SEQUENCE</scope>
    <source>
        <strain evidence="4">18CBH55</strain>
    </source>
</reference>
<evidence type="ECO:0000259" key="2">
    <source>
        <dbReference type="Pfam" id="PF04754"/>
    </source>
</evidence>
<reference evidence="3" key="2">
    <citation type="submission" date="2022-11" db="EMBL/GenBank/DDBJ databases">
        <title>Draft genome sequence of Sellimonas catena strain 12EGH17.</title>
        <authorList>
            <person name="Atsushi H."/>
            <person name="Moriya O."/>
            <person name="Mitsuo S."/>
        </authorList>
    </citation>
    <scope>NUCLEOTIDE SEQUENCE</scope>
    <source>
        <strain evidence="3">12EGH17</strain>
    </source>
</reference>
<reference evidence="3 5" key="5">
    <citation type="journal article" date="2023" name="Int. J. Syst. Evol. Microbiol.">
        <title>Sellimonas catena sp. nov., isolated from human faeces.</title>
        <authorList>
            <person name="Hisatomi A."/>
            <person name="Ohkuma M."/>
            <person name="Sakamoto M."/>
        </authorList>
    </citation>
    <scope>NUCLEOTIDE SEQUENCE [LARGE SCALE GENOMIC DNA]</scope>
    <source>
        <strain evidence="3 5">12EGH17</strain>
        <strain evidence="4">18CBH55</strain>
    </source>
</reference>
<reference evidence="4" key="3">
    <citation type="submission" date="2022-11" db="EMBL/GenBank/DDBJ databases">
        <title>Draft genome sequence of Sellimonas catena strain 18CBH55.</title>
        <authorList>
            <person name="Hisatomi A."/>
            <person name="Ohkuma M."/>
            <person name="Sakamoto M."/>
        </authorList>
    </citation>
    <scope>NUCLEOTIDE SEQUENCE</scope>
    <source>
        <strain evidence="4">18CBH55</strain>
    </source>
</reference>
<feature type="region of interest" description="Disordered" evidence="1">
    <location>
        <begin position="1"/>
        <end position="21"/>
    </location>
</feature>
<reference evidence="3" key="1">
    <citation type="submission" date="2022-11" db="EMBL/GenBank/DDBJ databases">
        <title>Draft genome sequence of Sellimonas catena strain 12EGH17.</title>
        <authorList>
            <person name="Hisatomi A."/>
            <person name="Ohkuma M."/>
            <person name="Sakamoto M."/>
        </authorList>
    </citation>
    <scope>NUCLEOTIDE SEQUENCE</scope>
    <source>
        <strain evidence="3">12EGH17</strain>
    </source>
</reference>
<dbReference type="Proteomes" id="UP001145094">
    <property type="component" value="Unassembled WGS sequence"/>
</dbReference>
<dbReference type="RefSeq" id="WP_138372361.1">
    <property type="nucleotide sequence ID" value="NZ_BSBO01000020.1"/>
</dbReference>
<dbReference type="EMBL" id="BSCH01000006">
    <property type="protein sequence ID" value="GLG89736.1"/>
    <property type="molecule type" value="Genomic_DNA"/>
</dbReference>
<evidence type="ECO:0000256" key="1">
    <source>
        <dbReference type="SAM" id="MobiDB-lite"/>
    </source>
</evidence>
<comment type="caution">
    <text evidence="3">The sequence shown here is derived from an EMBL/GenBank/DDBJ whole genome shotgun (WGS) entry which is preliminary data.</text>
</comment>
<protein>
    <recommendedName>
        <fullName evidence="2">Transposase (putative) YhgA-like domain-containing protein</fullName>
    </recommendedName>
</protein>
<evidence type="ECO:0000313" key="5">
    <source>
        <dbReference type="Proteomes" id="UP001145145"/>
    </source>
</evidence>
<proteinExistence type="predicted"/>
<sequence>MSKKQRKPISKKKNTSSNHHVNSKYKDTLFRMIFRDKKNLLSLYNALNKTSYTNPDDMKITTLEDVIYVGMKNDVSFLFSSIMNLFEHQSTFNPNMPVRGLLYLARIYQNYIRENGLNIYSSTQISLPVPVYVVFYNGRKEEAEYQELKLSDAFKKSEFSGQAALECRVIMLNINLGHNKELFENCRILWEYAYFINEVRENQKKGSSIEVAVRQAQKSCIEQDILKEFLEKNSAEVSDVILEEFNEEQYAEGLREEGRQKGQEEGKAKTLISLYQKNLLTLEQAAEEYGTTVEEFQKLLARKV</sequence>
<organism evidence="3 5">
    <name type="scientific">Sellimonas catena</name>
    <dbReference type="NCBI Taxonomy" id="2994035"/>
    <lineage>
        <taxon>Bacteria</taxon>
        <taxon>Bacillati</taxon>
        <taxon>Bacillota</taxon>
        <taxon>Clostridia</taxon>
        <taxon>Lachnospirales</taxon>
        <taxon>Lachnospiraceae</taxon>
        <taxon>Sellimonas</taxon>
    </lineage>
</organism>
<dbReference type="Pfam" id="PF04754">
    <property type="entry name" value="Transposase_31"/>
    <property type="match status" value="1"/>
</dbReference>
<accession>A0A9W6C8X8</accession>
<evidence type="ECO:0000313" key="3">
    <source>
        <dbReference type="EMBL" id="GLG04830.1"/>
    </source>
</evidence>
<dbReference type="InterPro" id="IPR006842">
    <property type="entry name" value="Transposase_31"/>
</dbReference>
<dbReference type="EMBL" id="BSBO01000020">
    <property type="protein sequence ID" value="GLG04830.1"/>
    <property type="molecule type" value="Genomic_DNA"/>
</dbReference>
<keyword evidence="5" id="KW-1185">Reference proteome</keyword>